<dbReference type="AlphaFoldDB" id="A0A7S3JWS7"/>
<proteinExistence type="predicted"/>
<feature type="transmembrane region" description="Helical" evidence="1">
    <location>
        <begin position="117"/>
        <end position="135"/>
    </location>
</feature>
<evidence type="ECO:0000313" key="2">
    <source>
        <dbReference type="EMBL" id="CAE0367717.1"/>
    </source>
</evidence>
<reference evidence="2" key="1">
    <citation type="submission" date="2021-01" db="EMBL/GenBank/DDBJ databases">
        <authorList>
            <person name="Corre E."/>
            <person name="Pelletier E."/>
            <person name="Niang G."/>
            <person name="Scheremetjew M."/>
            <person name="Finn R."/>
            <person name="Kale V."/>
            <person name="Holt S."/>
            <person name="Cochrane G."/>
            <person name="Meng A."/>
            <person name="Brown T."/>
            <person name="Cohen L."/>
        </authorList>
    </citation>
    <scope>NUCLEOTIDE SEQUENCE</scope>
    <source>
        <strain evidence="2">CCMP1510</strain>
    </source>
</reference>
<feature type="transmembrane region" description="Helical" evidence="1">
    <location>
        <begin position="201"/>
        <end position="217"/>
    </location>
</feature>
<keyword evidence="1" id="KW-1133">Transmembrane helix</keyword>
<feature type="transmembrane region" description="Helical" evidence="1">
    <location>
        <begin position="174"/>
        <end position="195"/>
    </location>
</feature>
<keyword evidence="1" id="KW-0472">Membrane</keyword>
<protein>
    <submittedName>
        <fullName evidence="2">Uncharacterized protein</fullName>
    </submittedName>
</protein>
<evidence type="ECO:0000256" key="1">
    <source>
        <dbReference type="SAM" id="Phobius"/>
    </source>
</evidence>
<sequence>MKKSERSRYIEERELDGYILAWSLHRILETIGGGNQTLGWGMAAQLGIVGMVFLSFLLKSAWIWACCILLYISFDIILMPFIWDSEYWCILTDLAMLLAILITSGDRTKLLPLARKIICIQMVIFYTAAAVWKLNKDFFDARASCAPIFVAQMIDLITMGTADKYIPISFIQIILQNSPFLVILLEGFIAIALSLPAGREFGVYAACILHILIAVCPPPNNVATFSLMCLSRLVIFVPNGLVTVLTTPPLKYMKIYWLIALPLSSFLAWHSEFYDLILPIFIAAVPLLWKAAKEDSIILRGLEDYEATKVNQLLSSKKSCIFKAARAMIVFISFFYSFGLLSLGLLDQGAPHMYANLRLHAGSNHFFLPTGLLQQYKYPSAFDGGIVRIERSTSSLLNRYYPSEYTNDLSQGTRDLLTIANHTGRMFNPMLSLVTASEAPWNPNTSFIKYTMPAHEFRRMLQFLHSQEKDSYLIEYIQLDDISGDEVWRATSNKGRLIRFEHSPKKNQTKCRVLRPRSSSCLSSDLVNLPPLPFWTKKLLLFEPYPILPNDHRLHCFGP</sequence>
<accession>A0A7S3JWS7</accession>
<feature type="transmembrane region" description="Helical" evidence="1">
    <location>
        <begin position="229"/>
        <end position="247"/>
    </location>
</feature>
<feature type="transmembrane region" description="Helical" evidence="1">
    <location>
        <begin position="267"/>
        <end position="289"/>
    </location>
</feature>
<gene>
    <name evidence="2" type="ORF">ALAG00032_LOCUS8474</name>
</gene>
<keyword evidence="1" id="KW-0812">Transmembrane</keyword>
<feature type="transmembrane region" description="Helical" evidence="1">
    <location>
        <begin position="87"/>
        <end position="105"/>
    </location>
</feature>
<organism evidence="2">
    <name type="scientific">Aureoumbra lagunensis</name>
    <dbReference type="NCBI Taxonomy" id="44058"/>
    <lineage>
        <taxon>Eukaryota</taxon>
        <taxon>Sar</taxon>
        <taxon>Stramenopiles</taxon>
        <taxon>Ochrophyta</taxon>
        <taxon>Pelagophyceae</taxon>
        <taxon>Pelagomonadales</taxon>
        <taxon>Aureoumbra</taxon>
    </lineage>
</organism>
<feature type="transmembrane region" description="Helical" evidence="1">
    <location>
        <begin position="38"/>
        <end position="57"/>
    </location>
</feature>
<name>A0A7S3JWS7_9STRA</name>
<feature type="transmembrane region" description="Helical" evidence="1">
    <location>
        <begin position="62"/>
        <end position="81"/>
    </location>
</feature>
<feature type="transmembrane region" description="Helical" evidence="1">
    <location>
        <begin position="327"/>
        <end position="346"/>
    </location>
</feature>
<dbReference type="EMBL" id="HBIJ01012480">
    <property type="protein sequence ID" value="CAE0367717.1"/>
    <property type="molecule type" value="Transcribed_RNA"/>
</dbReference>